<evidence type="ECO:0000313" key="2">
    <source>
        <dbReference type="Proteomes" id="UP000288805"/>
    </source>
</evidence>
<organism evidence="1 2">
    <name type="scientific">Vitis vinifera</name>
    <name type="common">Grape</name>
    <dbReference type="NCBI Taxonomy" id="29760"/>
    <lineage>
        <taxon>Eukaryota</taxon>
        <taxon>Viridiplantae</taxon>
        <taxon>Streptophyta</taxon>
        <taxon>Embryophyta</taxon>
        <taxon>Tracheophyta</taxon>
        <taxon>Spermatophyta</taxon>
        <taxon>Magnoliopsida</taxon>
        <taxon>eudicotyledons</taxon>
        <taxon>Gunneridae</taxon>
        <taxon>Pentapetalae</taxon>
        <taxon>rosids</taxon>
        <taxon>Vitales</taxon>
        <taxon>Vitaceae</taxon>
        <taxon>Viteae</taxon>
        <taxon>Vitis</taxon>
    </lineage>
</organism>
<dbReference type="EMBL" id="QGNW01001119">
    <property type="protein sequence ID" value="RVW55261.1"/>
    <property type="molecule type" value="Genomic_DNA"/>
</dbReference>
<reference evidence="1 2" key="1">
    <citation type="journal article" date="2018" name="PLoS Genet.">
        <title>Population sequencing reveals clonal diversity and ancestral inbreeding in the grapevine cultivar Chardonnay.</title>
        <authorList>
            <person name="Roach M.J."/>
            <person name="Johnson D.L."/>
            <person name="Bohlmann J."/>
            <person name="van Vuuren H.J."/>
            <person name="Jones S.J."/>
            <person name="Pretorius I.S."/>
            <person name="Schmidt S.A."/>
            <person name="Borneman A.R."/>
        </authorList>
    </citation>
    <scope>NUCLEOTIDE SEQUENCE [LARGE SCALE GENOMIC DNA]</scope>
    <source>
        <strain evidence="2">cv. Chardonnay</strain>
        <tissue evidence="1">Leaf</tissue>
    </source>
</reference>
<sequence length="80" mass="9247">MAASSFTTFTPKPTRLCFADQSIGSECFRSVSFPSRFHSLKNWRKMKEGKGDRYFVNPRAQNFEVINSRFPLVFNSTTEL</sequence>
<proteinExistence type="predicted"/>
<dbReference type="Proteomes" id="UP000288805">
    <property type="component" value="Unassembled WGS sequence"/>
</dbReference>
<evidence type="ECO:0000313" key="1">
    <source>
        <dbReference type="EMBL" id="RVW55261.1"/>
    </source>
</evidence>
<accession>A0A438F5L7</accession>
<name>A0A438F5L7_VITVI</name>
<comment type="caution">
    <text evidence="1">The sequence shown here is derived from an EMBL/GenBank/DDBJ whole genome shotgun (WGS) entry which is preliminary data.</text>
</comment>
<gene>
    <name evidence="1" type="ORF">CK203_066897</name>
</gene>
<protein>
    <submittedName>
        <fullName evidence="1">Uncharacterized protein</fullName>
    </submittedName>
</protein>
<dbReference type="AlphaFoldDB" id="A0A438F5L7"/>